<dbReference type="PANTHER" id="PTHR30383">
    <property type="entry name" value="THIOESTERASE 1/PROTEASE 1/LYSOPHOSPHOLIPASE L1"/>
    <property type="match status" value="1"/>
</dbReference>
<evidence type="ECO:0000313" key="3">
    <source>
        <dbReference type="Proteomes" id="UP001226762"/>
    </source>
</evidence>
<dbReference type="CDD" id="cd00229">
    <property type="entry name" value="SGNH_hydrolase"/>
    <property type="match status" value="1"/>
</dbReference>
<keyword evidence="3" id="KW-1185">Reference proteome</keyword>
<comment type="caution">
    <text evidence="2">The sequence shown here is derived from an EMBL/GenBank/DDBJ whole genome shotgun (WGS) entry which is preliminary data.</text>
</comment>
<dbReference type="PANTHER" id="PTHR30383:SF5">
    <property type="entry name" value="SGNH HYDROLASE-TYPE ESTERASE DOMAIN-CONTAINING PROTEIN"/>
    <property type="match status" value="1"/>
</dbReference>
<dbReference type="GO" id="GO:0004622">
    <property type="term" value="F:phosphatidylcholine lysophospholipase activity"/>
    <property type="evidence" value="ECO:0007669"/>
    <property type="project" value="TreeGrafter"/>
</dbReference>
<dbReference type="InterPro" id="IPR036514">
    <property type="entry name" value="SGNH_hydro_sf"/>
</dbReference>
<proteinExistence type="predicted"/>
<dbReference type="AlphaFoldDB" id="A0AAE3WFF8"/>
<dbReference type="Proteomes" id="UP001226762">
    <property type="component" value="Unassembled WGS sequence"/>
</dbReference>
<dbReference type="InterPro" id="IPR051532">
    <property type="entry name" value="Ester_Hydrolysis_Enzymes"/>
</dbReference>
<reference evidence="2" key="2">
    <citation type="submission" date="2023-02" db="EMBL/GenBank/DDBJ databases">
        <title>'Rhodoalgimonas zhirmunskyi' gen. nov., isolated from a red alga.</title>
        <authorList>
            <person name="Nedashkovskaya O.I."/>
            <person name="Otstavnykh N.Y."/>
            <person name="Bystritskaya E.P."/>
            <person name="Balabanova L.A."/>
            <person name="Isaeva M.P."/>
        </authorList>
    </citation>
    <scope>NUCLEOTIDE SEQUENCE</scope>
    <source>
        <strain evidence="2">KCTC 52189</strain>
    </source>
</reference>
<dbReference type="EMBL" id="JANHAX010000006">
    <property type="protein sequence ID" value="MDQ2091649.1"/>
    <property type="molecule type" value="Genomic_DNA"/>
</dbReference>
<dbReference type="Pfam" id="PF13472">
    <property type="entry name" value="Lipase_GDSL_2"/>
    <property type="match status" value="1"/>
</dbReference>
<organism evidence="2 3">
    <name type="scientific">Marimonas arenosa</name>
    <dbReference type="NCBI Taxonomy" id="1795305"/>
    <lineage>
        <taxon>Bacteria</taxon>
        <taxon>Pseudomonadati</taxon>
        <taxon>Pseudomonadota</taxon>
        <taxon>Alphaproteobacteria</taxon>
        <taxon>Rhodobacterales</taxon>
        <taxon>Paracoccaceae</taxon>
        <taxon>Marimonas</taxon>
    </lineage>
</organism>
<dbReference type="InterPro" id="IPR013830">
    <property type="entry name" value="SGNH_hydro"/>
</dbReference>
<keyword evidence="2" id="KW-0378">Hydrolase</keyword>
<accession>A0AAE3WFF8</accession>
<reference evidence="2" key="1">
    <citation type="submission" date="2022-07" db="EMBL/GenBank/DDBJ databases">
        <authorList>
            <person name="Otstavnykh N."/>
            <person name="Isaeva M."/>
            <person name="Bystritskaya E."/>
        </authorList>
    </citation>
    <scope>NUCLEOTIDE SEQUENCE</scope>
    <source>
        <strain evidence="2">KCTC 52189</strain>
    </source>
</reference>
<dbReference type="SUPFAM" id="SSF52266">
    <property type="entry name" value="SGNH hydrolase"/>
    <property type="match status" value="1"/>
</dbReference>
<evidence type="ECO:0000313" key="2">
    <source>
        <dbReference type="EMBL" id="MDQ2091649.1"/>
    </source>
</evidence>
<evidence type="ECO:0000259" key="1">
    <source>
        <dbReference type="Pfam" id="PF13472"/>
    </source>
</evidence>
<name>A0AAE3WFF8_9RHOB</name>
<gene>
    <name evidence="2" type="ORF">NO357_17235</name>
</gene>
<dbReference type="Gene3D" id="3.40.50.1110">
    <property type="entry name" value="SGNH hydrolase"/>
    <property type="match status" value="1"/>
</dbReference>
<feature type="domain" description="SGNH hydrolase-type esterase" evidence="1">
    <location>
        <begin position="57"/>
        <end position="237"/>
    </location>
</feature>
<protein>
    <submittedName>
        <fullName evidence="2">SGNH/GDSL hydrolase family protein</fullName>
    </submittedName>
</protein>
<sequence>MGTKNIFTLRFVSARRIHKPYLGEGLVGGLRVFSASLLILAAGCAPAPNRSGGDILVIGDSVMASHRASRKDIGSVIRAVLDRQVTNRSAFGAQIRAGEVATRLGRSIPGQLPPGRWNWVVVNGGANDLGFSCGCTRCAAEIDALISRDGTNGDIPDLANKARFQGANVLWVGYYKAPETTTFRGCRPGLVEIEKRITAFAKSNEGVFFLDAEDVFDPPSPELFDSDKTHPSAEGSARIGEALARLIAENSRN</sequence>